<evidence type="ECO:0000256" key="7">
    <source>
        <dbReference type="RuleBase" id="RU003792"/>
    </source>
</evidence>
<dbReference type="NCBIfam" id="TIGR00071">
    <property type="entry name" value="hisT_truA"/>
    <property type="match status" value="1"/>
</dbReference>
<protein>
    <recommendedName>
        <fullName evidence="4">tRNA pseudouridine synthase A</fullName>
        <ecNumber evidence="4">5.4.99.12</ecNumber>
    </recommendedName>
    <alternativeName>
        <fullName evidence="4">tRNA pseudouridine(38-40) synthase</fullName>
    </alternativeName>
    <alternativeName>
        <fullName evidence="4">tRNA pseudouridylate synthase I</fullName>
    </alternativeName>
    <alternativeName>
        <fullName evidence="4">tRNA-uridine isomerase I</fullName>
    </alternativeName>
</protein>
<evidence type="ECO:0000256" key="2">
    <source>
        <dbReference type="ARBA" id="ARBA00022694"/>
    </source>
</evidence>
<evidence type="ECO:0000259" key="8">
    <source>
        <dbReference type="Pfam" id="PF01416"/>
    </source>
</evidence>
<dbReference type="AlphaFoldDB" id="W8WXB2"/>
<dbReference type="InterPro" id="IPR020094">
    <property type="entry name" value="TruA/RsuA/RluB/E/F_N"/>
</dbReference>
<name>W8WXB2_CASD6</name>
<dbReference type="GO" id="GO:0160147">
    <property type="term" value="F:tRNA pseudouridine(38-40) synthase activity"/>
    <property type="evidence" value="ECO:0007669"/>
    <property type="project" value="UniProtKB-EC"/>
</dbReference>
<dbReference type="KEGG" id="cdn:BN940_09716"/>
<dbReference type="PATRIC" id="fig|1437824.5.peg.1921"/>
<dbReference type="InterPro" id="IPR020097">
    <property type="entry name" value="PsdUridine_synth_TruA_a/b_dom"/>
</dbReference>
<proteinExistence type="inferred from homology"/>
<comment type="subunit">
    <text evidence="4">Homodimer.</text>
</comment>
<evidence type="ECO:0000256" key="6">
    <source>
        <dbReference type="PIRSR" id="PIRSR001430-2"/>
    </source>
</evidence>
<dbReference type="Gene3D" id="3.30.70.580">
    <property type="entry name" value="Pseudouridine synthase I, catalytic domain, N-terminal subdomain"/>
    <property type="match status" value="1"/>
</dbReference>
<keyword evidence="10" id="KW-1185">Reference proteome</keyword>
<evidence type="ECO:0000313" key="9">
    <source>
        <dbReference type="EMBL" id="CDM24403.1"/>
    </source>
</evidence>
<dbReference type="FunFam" id="3.30.70.580:FF:000001">
    <property type="entry name" value="tRNA pseudouridine synthase A"/>
    <property type="match status" value="1"/>
</dbReference>
<dbReference type="PANTHER" id="PTHR11142">
    <property type="entry name" value="PSEUDOURIDYLATE SYNTHASE"/>
    <property type="match status" value="1"/>
</dbReference>
<dbReference type="HOGENOM" id="CLU_014673_0_2_4"/>
<dbReference type="InterPro" id="IPR020103">
    <property type="entry name" value="PsdUridine_synth_cat_dom_sf"/>
</dbReference>
<reference evidence="9 10" key="1">
    <citation type="journal article" date="2014" name="BMC Microbiol.">
        <title>The oxygen-independent metabolism of cyclic monoterpenes in Castellaniella defragrans 65Phen.</title>
        <authorList>
            <person name="Petasch J."/>
            <person name="Disch E.M."/>
            <person name="Markert S."/>
            <person name="Becher D."/>
            <person name="Schweder T."/>
            <person name="Huttel B."/>
            <person name="Reinhardt R."/>
            <person name="Harder J."/>
        </authorList>
    </citation>
    <scope>NUCLEOTIDE SEQUENCE [LARGE SCALE GENOMIC DNA]</scope>
    <source>
        <strain evidence="9">65Phen</strain>
    </source>
</reference>
<organism evidence="9 10">
    <name type="scientific">Castellaniella defragrans (strain DSM 12143 / CCUG 39792 / 65Phen)</name>
    <name type="common">Alcaligenes defragrans</name>
    <dbReference type="NCBI Taxonomy" id="1437824"/>
    <lineage>
        <taxon>Bacteria</taxon>
        <taxon>Pseudomonadati</taxon>
        <taxon>Pseudomonadota</taxon>
        <taxon>Betaproteobacteria</taxon>
        <taxon>Burkholderiales</taxon>
        <taxon>Alcaligenaceae</taxon>
        <taxon>Castellaniella</taxon>
    </lineage>
</organism>
<dbReference type="PIRSF" id="PIRSF001430">
    <property type="entry name" value="tRNA_psdUrid_synth"/>
    <property type="match status" value="1"/>
</dbReference>
<comment type="function">
    <text evidence="4">Formation of pseudouridine at positions 38, 39 and 40 in the anticodon stem and loop of transfer RNAs.</text>
</comment>
<dbReference type="HAMAP" id="MF_00171">
    <property type="entry name" value="TruA"/>
    <property type="match status" value="1"/>
</dbReference>
<dbReference type="RefSeq" id="WP_043682420.1">
    <property type="nucleotide sequence ID" value="NZ_HG916765.1"/>
</dbReference>
<sequence>MGRIALGLSYDGRGWQGWQTQPGGRTLQDALESALRRFLAAPAVATVCAGRTDAGVHALQQVVHLDTGAVRRDESWVRGLNALLPDAVAVQWACAVPGSFHARFDARARTYFYVLRSAPVRSPILHGRVGWVHDRLDDGAMRAAAALLVGEHDFSAFRSSECQAASPVRTLQALEIVRNGDFLVFEFRANAFLHHMVRNLMGVLVMVGRGRRPPEWAAELLRARDRRRAAPTFMPDGLYLAHADYPDADLPQRTAREALRHHLGGLDASSGTAGPQP</sequence>
<dbReference type="PANTHER" id="PTHR11142:SF0">
    <property type="entry name" value="TRNA PSEUDOURIDINE SYNTHASE-LIKE 1"/>
    <property type="match status" value="1"/>
</dbReference>
<dbReference type="InterPro" id="IPR020095">
    <property type="entry name" value="PsdUridine_synth_TruA_C"/>
</dbReference>
<dbReference type="Pfam" id="PF01416">
    <property type="entry name" value="PseudoU_synth_1"/>
    <property type="match status" value="2"/>
</dbReference>
<feature type="domain" description="Pseudouridine synthase I TruA alpha/beta" evidence="8">
    <location>
        <begin position="144"/>
        <end position="246"/>
    </location>
</feature>
<dbReference type="GO" id="GO:0031119">
    <property type="term" value="P:tRNA pseudouridine synthesis"/>
    <property type="evidence" value="ECO:0007669"/>
    <property type="project" value="UniProtKB-UniRule"/>
</dbReference>
<evidence type="ECO:0000256" key="4">
    <source>
        <dbReference type="HAMAP-Rule" id="MF_00171"/>
    </source>
</evidence>
<evidence type="ECO:0000256" key="3">
    <source>
        <dbReference type="ARBA" id="ARBA00023235"/>
    </source>
</evidence>
<keyword evidence="3 4" id="KW-0413">Isomerase</keyword>
<gene>
    <name evidence="4" type="primary">truA</name>
    <name evidence="9" type="ORF">BN940_09716</name>
</gene>
<dbReference type="OrthoDB" id="9811823at2"/>
<comment type="catalytic activity">
    <reaction evidence="4 7">
        <text>uridine(38/39/40) in tRNA = pseudouridine(38/39/40) in tRNA</text>
        <dbReference type="Rhea" id="RHEA:22376"/>
        <dbReference type="Rhea" id="RHEA-COMP:10085"/>
        <dbReference type="Rhea" id="RHEA-COMP:10087"/>
        <dbReference type="ChEBI" id="CHEBI:65314"/>
        <dbReference type="ChEBI" id="CHEBI:65315"/>
        <dbReference type="EC" id="5.4.99.12"/>
    </reaction>
</comment>
<accession>W8WXB2</accession>
<comment type="similarity">
    <text evidence="1 4 7">Belongs to the tRNA pseudouridine synthase TruA family.</text>
</comment>
<comment type="caution">
    <text evidence="4">Lacks conserved residue(s) required for the propagation of feature annotation.</text>
</comment>
<evidence type="ECO:0000313" key="10">
    <source>
        <dbReference type="Proteomes" id="UP000019805"/>
    </source>
</evidence>
<dbReference type="eggNOG" id="COG0101">
    <property type="taxonomic scope" value="Bacteria"/>
</dbReference>
<dbReference type="CDD" id="cd02570">
    <property type="entry name" value="PseudoU_synth_EcTruA"/>
    <property type="match status" value="1"/>
</dbReference>
<keyword evidence="9" id="KW-0456">Lyase</keyword>
<keyword evidence="2 4" id="KW-0819">tRNA processing</keyword>
<evidence type="ECO:0000256" key="1">
    <source>
        <dbReference type="ARBA" id="ARBA00009375"/>
    </source>
</evidence>
<evidence type="ECO:0000256" key="5">
    <source>
        <dbReference type="PIRSR" id="PIRSR001430-1"/>
    </source>
</evidence>
<dbReference type="InterPro" id="IPR001406">
    <property type="entry name" value="PsdUridine_synth_TruA"/>
</dbReference>
<dbReference type="GO" id="GO:0003723">
    <property type="term" value="F:RNA binding"/>
    <property type="evidence" value="ECO:0007669"/>
    <property type="project" value="InterPro"/>
</dbReference>
<dbReference type="Proteomes" id="UP000019805">
    <property type="component" value="Chromosome"/>
</dbReference>
<dbReference type="Gene3D" id="3.30.70.660">
    <property type="entry name" value="Pseudouridine synthase I, catalytic domain, C-terminal subdomain"/>
    <property type="match status" value="1"/>
</dbReference>
<dbReference type="EMBL" id="HG916765">
    <property type="protein sequence ID" value="CDM24403.1"/>
    <property type="molecule type" value="Genomic_DNA"/>
</dbReference>
<feature type="active site" description="Nucleophile" evidence="4 5">
    <location>
        <position position="53"/>
    </location>
</feature>
<dbReference type="GO" id="GO:0016829">
    <property type="term" value="F:lyase activity"/>
    <property type="evidence" value="ECO:0007669"/>
    <property type="project" value="UniProtKB-KW"/>
</dbReference>
<dbReference type="EC" id="5.4.99.12" evidence="4"/>
<dbReference type="STRING" id="1437824.BN940_09716"/>
<feature type="binding site" evidence="4 6">
    <location>
        <position position="111"/>
    </location>
    <ligand>
        <name>substrate</name>
    </ligand>
</feature>
<dbReference type="SUPFAM" id="SSF55120">
    <property type="entry name" value="Pseudouridine synthase"/>
    <property type="match status" value="1"/>
</dbReference>
<feature type="domain" description="Pseudouridine synthase I TruA alpha/beta" evidence="8">
    <location>
        <begin position="10"/>
        <end position="105"/>
    </location>
</feature>